<dbReference type="RefSeq" id="WP_068208864.1">
    <property type="nucleotide sequence ID" value="NZ_CP047186.1"/>
</dbReference>
<evidence type="ECO:0000313" key="5">
    <source>
        <dbReference type="Proteomes" id="UP000076717"/>
    </source>
</evidence>
<feature type="region of interest" description="Disordered" evidence="1">
    <location>
        <begin position="1"/>
        <end position="86"/>
    </location>
</feature>
<dbReference type="Proteomes" id="UP000465031">
    <property type="component" value="Chromosome"/>
</dbReference>
<dbReference type="EMBL" id="LIIN01000019">
    <property type="protein sequence ID" value="KZX21957.1"/>
    <property type="molecule type" value="Genomic_DNA"/>
</dbReference>
<feature type="compositionally biased region" description="Low complexity" evidence="1">
    <location>
        <begin position="63"/>
        <end position="82"/>
    </location>
</feature>
<evidence type="ECO:0000313" key="6">
    <source>
        <dbReference type="Proteomes" id="UP000465031"/>
    </source>
</evidence>
<gene>
    <name evidence="3" type="ORF">ACH61_00876</name>
    <name evidence="4" type="ORF">GSU10_14925</name>
</gene>
<reference evidence="3 5" key="1">
    <citation type="submission" date="2015-08" db="EMBL/GenBank/DDBJ databases">
        <title>Draft Genome Sequence of Rathayibacter sp. Strain VKM Ac-2596 Isolated from Leaf Gall Induced by Plant-Parasitic Nematodes.</title>
        <authorList>
            <person name="Vasilenko O.V."/>
            <person name="Starodumova I.P."/>
            <person name="Tarlachkov S.V."/>
            <person name="Dorofeeva L.V."/>
            <person name="Evtushenko L.I."/>
        </authorList>
    </citation>
    <scope>NUCLEOTIDE SEQUENCE [LARGE SCALE GENOMIC DNA]</scope>
    <source>
        <strain evidence="3 5">VKM Ac-2596</strain>
    </source>
</reference>
<feature type="compositionally biased region" description="Basic and acidic residues" evidence="1">
    <location>
        <begin position="1"/>
        <end position="40"/>
    </location>
</feature>
<evidence type="ECO:0000256" key="1">
    <source>
        <dbReference type="SAM" id="MobiDB-lite"/>
    </source>
</evidence>
<name>A0A166D6M5_9MICO</name>
<protein>
    <submittedName>
        <fullName evidence="3">Uncharacterized protein</fullName>
    </submittedName>
</protein>
<evidence type="ECO:0000313" key="3">
    <source>
        <dbReference type="EMBL" id="KZX21957.1"/>
    </source>
</evidence>
<feature type="transmembrane region" description="Helical" evidence="2">
    <location>
        <begin position="90"/>
        <end position="111"/>
    </location>
</feature>
<sequence length="247" mass="25506">MQAEDDERRDLERILSARPRDDGDDREERRRALRRLRDLDEAPAGTAADGEDAPAPVSPPEAAPTRAAPVQAGPPAAAQTPPSRRRRTPVIALAAVGGVALGALAATALLLPPTADPVTAPSASPSASPADRFAALVETWEPTTDVPAGLALLAGDAPVYASGFDTAQDDRLLITAPDQTQVCLAVQRPDATFIAGCTGADAFWAGEPLRVSGTALVDGSPVYTQITLHPDGSIEGGYQVVPTNGEP</sequence>
<evidence type="ECO:0000313" key="4">
    <source>
        <dbReference type="EMBL" id="QHC56793.1"/>
    </source>
</evidence>
<keyword evidence="2" id="KW-0472">Membrane</keyword>
<keyword evidence="2" id="KW-1133">Transmembrane helix</keyword>
<dbReference type="Proteomes" id="UP000076717">
    <property type="component" value="Unassembled WGS sequence"/>
</dbReference>
<proteinExistence type="predicted"/>
<dbReference type="OrthoDB" id="5126273at2"/>
<keyword evidence="2" id="KW-0812">Transmembrane</keyword>
<dbReference type="KEGG" id="rte:GSU10_14925"/>
<dbReference type="EMBL" id="CP047186">
    <property type="protein sequence ID" value="QHC56793.1"/>
    <property type="molecule type" value="Genomic_DNA"/>
</dbReference>
<evidence type="ECO:0000256" key="2">
    <source>
        <dbReference type="SAM" id="Phobius"/>
    </source>
</evidence>
<keyword evidence="5" id="KW-1185">Reference proteome</keyword>
<dbReference type="AlphaFoldDB" id="A0A166D6M5"/>
<reference evidence="4" key="2">
    <citation type="submission" date="2019-12" db="EMBL/GenBank/DDBJ databases">
        <title>Complete and Draft Genome Sequences of New Strains and Members of Some Known Species of the Genus Rathayibacter isolated from Plants.</title>
        <authorList>
            <person name="Tarlachkov S.V."/>
            <person name="Starodumova I.P."/>
            <person name="Dorofeeva L.V."/>
            <person name="Prisyazhnaya N.V."/>
            <person name="Leyn S.A."/>
            <person name="Zlamal J.E."/>
            <person name="Elane M.L."/>
            <person name="Osterman A.L."/>
            <person name="Nadler S.A."/>
            <person name="Subbotin S.A."/>
            <person name="Evtushenko L.I."/>
        </authorList>
    </citation>
    <scope>NUCLEOTIDE SEQUENCE</scope>
    <source>
        <strain evidence="4">VKM Ac-2761</strain>
    </source>
</reference>
<reference evidence="6" key="3">
    <citation type="submission" date="2019-12" db="EMBL/GenBank/DDBJ databases">
        <title>Complete and draft genome sequences of new strains and members of some known species of the genus Rathayibacter isolated from plants.</title>
        <authorList>
            <person name="Tarlachkov S.V."/>
            <person name="Starodumova I.P."/>
            <person name="Dorofeeva L.V."/>
            <person name="Prisyazhnaya N.V."/>
            <person name="Leyn S."/>
            <person name="Zlamal J."/>
            <person name="Elan M."/>
            <person name="Osterman A.L."/>
            <person name="Nadler S."/>
            <person name="Subbotin S.A."/>
            <person name="Evtushenko L.I."/>
        </authorList>
    </citation>
    <scope>NUCLEOTIDE SEQUENCE [LARGE SCALE GENOMIC DNA]</scope>
    <source>
        <strain evidence="6">VKM Ac-2761</strain>
    </source>
</reference>
<accession>A0A166D6M5</accession>
<organism evidence="3 5">
    <name type="scientific">Rathayibacter tanaceti</name>
    <dbReference type="NCBI Taxonomy" id="1671680"/>
    <lineage>
        <taxon>Bacteria</taxon>
        <taxon>Bacillati</taxon>
        <taxon>Actinomycetota</taxon>
        <taxon>Actinomycetes</taxon>
        <taxon>Micrococcales</taxon>
        <taxon>Microbacteriaceae</taxon>
        <taxon>Rathayibacter</taxon>
    </lineage>
</organism>